<dbReference type="KEGG" id="tcu:Tcur_2029"/>
<protein>
    <recommendedName>
        <fullName evidence="4">Integral membrane protein</fullName>
    </recommendedName>
</protein>
<feature type="transmembrane region" description="Helical" evidence="1">
    <location>
        <begin position="132"/>
        <end position="152"/>
    </location>
</feature>
<feature type="transmembrane region" description="Helical" evidence="1">
    <location>
        <begin position="32"/>
        <end position="52"/>
    </location>
</feature>
<keyword evidence="1" id="KW-1133">Transmembrane helix</keyword>
<proteinExistence type="predicted"/>
<feature type="transmembrane region" description="Helical" evidence="1">
    <location>
        <begin position="64"/>
        <end position="85"/>
    </location>
</feature>
<dbReference type="Proteomes" id="UP000001918">
    <property type="component" value="Chromosome"/>
</dbReference>
<feature type="transmembrane region" description="Helical" evidence="1">
    <location>
        <begin position="105"/>
        <end position="126"/>
    </location>
</feature>
<accession>D1AEM1</accession>
<keyword evidence="1" id="KW-0472">Membrane</keyword>
<dbReference type="EMBL" id="CP001738">
    <property type="protein sequence ID" value="ACY97596.1"/>
    <property type="molecule type" value="Genomic_DNA"/>
</dbReference>
<keyword evidence="1" id="KW-0812">Transmembrane</keyword>
<dbReference type="OrthoDB" id="3625784at2"/>
<name>D1AEM1_THECD</name>
<keyword evidence="3" id="KW-1185">Reference proteome</keyword>
<dbReference type="AlphaFoldDB" id="D1AEM1"/>
<evidence type="ECO:0000256" key="1">
    <source>
        <dbReference type="SAM" id="Phobius"/>
    </source>
</evidence>
<evidence type="ECO:0000313" key="3">
    <source>
        <dbReference type="Proteomes" id="UP000001918"/>
    </source>
</evidence>
<dbReference type="HOGENOM" id="CLU_087620_2_0_11"/>
<gene>
    <name evidence="2" type="ordered locus">Tcur_2029</name>
</gene>
<evidence type="ECO:0000313" key="2">
    <source>
        <dbReference type="EMBL" id="ACY97596.1"/>
    </source>
</evidence>
<evidence type="ECO:0008006" key="4">
    <source>
        <dbReference type="Google" id="ProtNLM"/>
    </source>
</evidence>
<dbReference type="RefSeq" id="WP_012852380.1">
    <property type="nucleotide sequence ID" value="NC_013510.1"/>
</dbReference>
<dbReference type="STRING" id="471852.Tcur_2029"/>
<dbReference type="eggNOG" id="ENOG5032T9G">
    <property type="taxonomic scope" value="Bacteria"/>
</dbReference>
<dbReference type="InterPro" id="IPR046291">
    <property type="entry name" value="DUF6328"/>
</dbReference>
<reference evidence="2 3" key="1">
    <citation type="journal article" date="2011" name="Stand. Genomic Sci.">
        <title>Complete genome sequence of Thermomonospora curvata type strain (B9).</title>
        <authorList>
            <person name="Chertkov O."/>
            <person name="Sikorski J."/>
            <person name="Nolan M."/>
            <person name="Lapidus A."/>
            <person name="Lucas S."/>
            <person name="Del Rio T.G."/>
            <person name="Tice H."/>
            <person name="Cheng J.F."/>
            <person name="Goodwin L."/>
            <person name="Pitluck S."/>
            <person name="Liolios K."/>
            <person name="Ivanova N."/>
            <person name="Mavromatis K."/>
            <person name="Mikhailova N."/>
            <person name="Ovchinnikova G."/>
            <person name="Pati A."/>
            <person name="Chen A."/>
            <person name="Palaniappan K."/>
            <person name="Djao O.D."/>
            <person name="Land M."/>
            <person name="Hauser L."/>
            <person name="Chang Y.J."/>
            <person name="Jeffries C.D."/>
            <person name="Brettin T."/>
            <person name="Han C."/>
            <person name="Detter J.C."/>
            <person name="Rohde M."/>
            <person name="Goker M."/>
            <person name="Woyke T."/>
            <person name="Bristow J."/>
            <person name="Eisen J.A."/>
            <person name="Markowitz V."/>
            <person name="Hugenholtz P."/>
            <person name="Klenk H.P."/>
            <person name="Kyrpides N.C."/>
        </authorList>
    </citation>
    <scope>NUCLEOTIDE SEQUENCE [LARGE SCALE GENOMIC DNA]</scope>
    <source>
        <strain evidence="3">ATCC 19995 / DSM 43183 / JCM 3096 / KCTC 9072 / NBRC 15933 / NCIMB 10081 / Henssen B9</strain>
    </source>
</reference>
<sequence length="161" mass="17698">MASERPPARSTSGPETPAERADRNFVELLQGLRVAVTGVQVLFAFLLTVPFSPGFAKVSQTDRWLYYVSLVAAAVASMFFIAPGVQHRILFRRGMKETLVHRSNLYGWMGALALAVAMTASTLLVLDYLFDGVLPTLTAVATALLALWLWFVEPLLRRLSG</sequence>
<dbReference type="Pfam" id="PF19853">
    <property type="entry name" value="DUF6328"/>
    <property type="match status" value="1"/>
</dbReference>
<organism evidence="2 3">
    <name type="scientific">Thermomonospora curvata (strain ATCC 19995 / DSM 43183 / JCM 3096 / KCTC 9072 / NBRC 15933 / NCIMB 10081 / Henssen B9)</name>
    <dbReference type="NCBI Taxonomy" id="471852"/>
    <lineage>
        <taxon>Bacteria</taxon>
        <taxon>Bacillati</taxon>
        <taxon>Actinomycetota</taxon>
        <taxon>Actinomycetes</taxon>
        <taxon>Streptosporangiales</taxon>
        <taxon>Thermomonosporaceae</taxon>
        <taxon>Thermomonospora</taxon>
    </lineage>
</organism>